<feature type="compositionally biased region" description="Basic and acidic residues" evidence="1">
    <location>
        <begin position="166"/>
        <end position="181"/>
    </location>
</feature>
<feature type="region of interest" description="Disordered" evidence="1">
    <location>
        <begin position="80"/>
        <end position="137"/>
    </location>
</feature>
<feature type="compositionally biased region" description="Basic residues" evidence="1">
    <location>
        <begin position="184"/>
        <end position="195"/>
    </location>
</feature>
<feature type="chain" id="PRO_5002261931" evidence="2">
    <location>
        <begin position="30"/>
        <end position="211"/>
    </location>
</feature>
<dbReference type="Proteomes" id="UP000026960">
    <property type="component" value="Chromosome 3"/>
</dbReference>
<dbReference type="HOGENOM" id="CLU_092211_0_0_1"/>
<proteinExistence type="predicted"/>
<evidence type="ECO:0000256" key="2">
    <source>
        <dbReference type="SAM" id="SignalP"/>
    </source>
</evidence>
<name>A0A0D3FL79_9ORYZ</name>
<accession>A0A0D3FL79</accession>
<evidence type="ECO:0000256" key="1">
    <source>
        <dbReference type="SAM" id="MobiDB-lite"/>
    </source>
</evidence>
<sequence length="211" mass="22422">MSKIPFSPHVSSPSLFLSFSLLSLLPVTACSGGGGDAQSARPTRWPRHCFSRRCFGVAAVIHSKIRRRAVWWPGGRVGAGAARPPRCRRGSGRGGAITGASRRAVRLVRRSEAGSGSTSRPTRKRKNAGVVEDSGSGVGEVWLEDGAAVEEAAWWTATASGDADDERAAEQGHGRRREEPPGNRARRAGVLRHHGHEHDVEGGVPGDEVAL</sequence>
<dbReference type="Gramene" id="OBART03G25830.1">
    <property type="protein sequence ID" value="OBART03G25830.1"/>
    <property type="gene ID" value="OBART03G25830"/>
</dbReference>
<organism evidence="3">
    <name type="scientific">Oryza barthii</name>
    <dbReference type="NCBI Taxonomy" id="65489"/>
    <lineage>
        <taxon>Eukaryota</taxon>
        <taxon>Viridiplantae</taxon>
        <taxon>Streptophyta</taxon>
        <taxon>Embryophyta</taxon>
        <taxon>Tracheophyta</taxon>
        <taxon>Spermatophyta</taxon>
        <taxon>Magnoliopsida</taxon>
        <taxon>Liliopsida</taxon>
        <taxon>Poales</taxon>
        <taxon>Poaceae</taxon>
        <taxon>BOP clade</taxon>
        <taxon>Oryzoideae</taxon>
        <taxon>Oryzeae</taxon>
        <taxon>Oryzinae</taxon>
        <taxon>Oryza</taxon>
    </lineage>
</organism>
<feature type="signal peptide" evidence="2">
    <location>
        <begin position="1"/>
        <end position="29"/>
    </location>
</feature>
<evidence type="ECO:0000313" key="4">
    <source>
        <dbReference type="Proteomes" id="UP000026960"/>
    </source>
</evidence>
<keyword evidence="4" id="KW-1185">Reference proteome</keyword>
<dbReference type="AlphaFoldDB" id="A0A0D3FL79"/>
<reference evidence="3" key="1">
    <citation type="journal article" date="2009" name="Rice">
        <title>De Novo Next Generation Sequencing of Plant Genomes.</title>
        <authorList>
            <person name="Rounsley S."/>
            <person name="Marri P.R."/>
            <person name="Yu Y."/>
            <person name="He R."/>
            <person name="Sisneros N."/>
            <person name="Goicoechea J.L."/>
            <person name="Lee S.J."/>
            <person name="Angelova A."/>
            <person name="Kudrna D."/>
            <person name="Luo M."/>
            <person name="Affourtit J."/>
            <person name="Desany B."/>
            <person name="Knight J."/>
            <person name="Niazi F."/>
            <person name="Egholm M."/>
            <person name="Wing R.A."/>
        </authorList>
    </citation>
    <scope>NUCLEOTIDE SEQUENCE [LARGE SCALE GENOMIC DNA]</scope>
    <source>
        <strain evidence="3">cv. IRGC 105608</strain>
    </source>
</reference>
<keyword evidence="2" id="KW-0732">Signal</keyword>
<reference evidence="3" key="2">
    <citation type="submission" date="2015-03" db="UniProtKB">
        <authorList>
            <consortium name="EnsemblPlants"/>
        </authorList>
    </citation>
    <scope>IDENTIFICATION</scope>
</reference>
<protein>
    <submittedName>
        <fullName evidence="3">Uncharacterized protein</fullName>
    </submittedName>
</protein>
<dbReference type="EnsemblPlants" id="OBART03G25830.1">
    <property type="protein sequence ID" value="OBART03G25830.1"/>
    <property type="gene ID" value="OBART03G25830"/>
</dbReference>
<evidence type="ECO:0000313" key="3">
    <source>
        <dbReference type="EnsemblPlants" id="OBART03G25830.1"/>
    </source>
</evidence>
<dbReference type="PaxDb" id="65489-OBART03G25830.1"/>
<feature type="region of interest" description="Disordered" evidence="1">
    <location>
        <begin position="156"/>
        <end position="211"/>
    </location>
</feature>